<reference evidence="2" key="1">
    <citation type="submission" date="2017-06" db="EMBL/GenBank/DDBJ databases">
        <authorList>
            <person name="Varghese N."/>
            <person name="Submissions S."/>
        </authorList>
    </citation>
    <scope>NUCLEOTIDE SEQUENCE [LARGE SCALE GENOMIC DNA]</scope>
    <source>
        <strain evidence="2">DSM 27993</strain>
    </source>
</reference>
<organism evidence="1 2">
    <name type="scientific">Lutibacter flavus</name>
    <dbReference type="NCBI Taxonomy" id="691689"/>
    <lineage>
        <taxon>Bacteria</taxon>
        <taxon>Pseudomonadati</taxon>
        <taxon>Bacteroidota</taxon>
        <taxon>Flavobacteriia</taxon>
        <taxon>Flavobacteriales</taxon>
        <taxon>Flavobacteriaceae</taxon>
        <taxon>Lutibacter</taxon>
    </lineage>
</organism>
<dbReference type="OrthoDB" id="9855629at2"/>
<gene>
    <name evidence="1" type="ORF">SAMN04488111_1184</name>
</gene>
<protein>
    <recommendedName>
        <fullName evidence="3">SpoIIAA-like</fullName>
    </recommendedName>
</protein>
<dbReference type="AlphaFoldDB" id="A0A238VY78"/>
<dbReference type="Proteomes" id="UP000198412">
    <property type="component" value="Unassembled WGS sequence"/>
</dbReference>
<evidence type="ECO:0000313" key="1">
    <source>
        <dbReference type="EMBL" id="SNR39262.1"/>
    </source>
</evidence>
<dbReference type="RefSeq" id="WP_089377464.1">
    <property type="nucleotide sequence ID" value="NZ_FZNX01000001.1"/>
</dbReference>
<evidence type="ECO:0008006" key="3">
    <source>
        <dbReference type="Google" id="ProtNLM"/>
    </source>
</evidence>
<keyword evidence="2" id="KW-1185">Reference proteome</keyword>
<evidence type="ECO:0000313" key="2">
    <source>
        <dbReference type="Proteomes" id="UP000198412"/>
    </source>
</evidence>
<dbReference type="EMBL" id="FZNX01000001">
    <property type="protein sequence ID" value="SNR39262.1"/>
    <property type="molecule type" value="Genomic_DNA"/>
</dbReference>
<name>A0A238VY78_9FLAO</name>
<accession>A0A238VY78</accession>
<sequence length="123" mass="14364">MYKIDYKYFNCIVKIELTGLISVNEVLDLAKELSNNVKGNNTLYLSDTRMAEYNWDIHEIKLLKDNLSSIVNHEKVNYEAVLVNDPETHVLTTLFHEEWIGNSHFKKVFTTKAAAIKWLLNFK</sequence>
<proteinExistence type="predicted"/>